<evidence type="ECO:0000313" key="23">
    <source>
        <dbReference type="EMBL" id="MEY1661820.1"/>
    </source>
</evidence>
<evidence type="ECO:0000259" key="22">
    <source>
        <dbReference type="Pfam" id="PF08245"/>
    </source>
</evidence>
<keyword evidence="11" id="KW-0067">ATP-binding</keyword>
<dbReference type="PANTHER" id="PTHR11136">
    <property type="entry name" value="FOLYLPOLYGLUTAMATE SYNTHASE-RELATED"/>
    <property type="match status" value="1"/>
</dbReference>
<evidence type="ECO:0000256" key="19">
    <source>
        <dbReference type="ARBA" id="ARBA00049035"/>
    </source>
</evidence>
<dbReference type="Proteomes" id="UP001562065">
    <property type="component" value="Unassembled WGS sequence"/>
</dbReference>
<sequence length="414" mass="44138">MARSLAQWLAHIESLHPAEIELGLERLATVADRLALRPWPGPVITVAGTNGKGSTVTLLDTLARADGVRTGLYTSPHLLRFNERVRIDGAEAEDAALVEAFEAVDAARCRSPEVALTYFEFTTLAGLWLFCRAGLDLLILEVGLGGRLDAVNLIDPTVAVITSVGLDHTDWLGDTRELIAMEKAGIRRAGRPLLYGEIDVPHSIAALDNGELPLLRQGREFGSRAGELYWQGGAWPLPATVALGEDNLATAVQALTLALRAPSAAALAQAAARTLPGRCEHHRRNGVDWYLDVGHNREAMARFARRVPASAGRTFAVCAMLGDKPAEAILALVPQVQRWLLAPLSAGQRPGNAERLAALLAPGSFDAYPCVQTALAAAAAAAQPGDRVLVCGSFYTVADAQNFLTGGDECEQNR</sequence>
<keyword evidence="10" id="KW-0547">Nucleotide-binding</keyword>
<dbReference type="PANTHER" id="PTHR11136:SF0">
    <property type="entry name" value="DIHYDROFOLATE SYNTHETASE-RELATED"/>
    <property type="match status" value="1"/>
</dbReference>
<protein>
    <recommendedName>
        <fullName evidence="7">Dihydrofolate synthase/folylpolyglutamate synthase</fullName>
        <ecNumber evidence="5">6.3.2.12</ecNumber>
        <ecNumber evidence="6">6.3.2.17</ecNumber>
    </recommendedName>
    <alternativeName>
        <fullName evidence="16">Folylpoly-gamma-glutamate synthetase-dihydrofolate synthetase</fullName>
    </alternativeName>
    <alternativeName>
        <fullName evidence="14">Folylpolyglutamate synthetase</fullName>
    </alternativeName>
    <alternativeName>
        <fullName evidence="15">Tetrahydrofolylpolyglutamate synthase</fullName>
    </alternativeName>
</protein>
<evidence type="ECO:0000256" key="5">
    <source>
        <dbReference type="ARBA" id="ARBA00013023"/>
    </source>
</evidence>
<evidence type="ECO:0000256" key="16">
    <source>
        <dbReference type="ARBA" id="ARBA00032510"/>
    </source>
</evidence>
<dbReference type="EMBL" id="JBGCUO010000001">
    <property type="protein sequence ID" value="MEY1661820.1"/>
    <property type="molecule type" value="Genomic_DNA"/>
</dbReference>
<evidence type="ECO:0000256" key="15">
    <source>
        <dbReference type="ARBA" id="ARBA00030592"/>
    </source>
</evidence>
<keyword evidence="8 23" id="KW-0436">Ligase</keyword>
<name>A0ABV4AG69_9GAMM</name>
<reference evidence="23 24" key="1">
    <citation type="submission" date="2024-07" db="EMBL/GenBank/DDBJ databases">
        <authorList>
            <person name="Ren Q."/>
        </authorList>
    </citation>
    <scope>NUCLEOTIDE SEQUENCE [LARGE SCALE GENOMIC DNA]</scope>
    <source>
        <strain evidence="23 24">REN37</strain>
    </source>
</reference>
<dbReference type="SUPFAM" id="SSF53623">
    <property type="entry name" value="MurD-like peptide ligases, catalytic domain"/>
    <property type="match status" value="1"/>
</dbReference>
<comment type="catalytic activity">
    <reaction evidence="20">
        <text>7,8-dihydropteroate + L-glutamate + ATP = 7,8-dihydrofolate + ADP + phosphate + H(+)</text>
        <dbReference type="Rhea" id="RHEA:23584"/>
        <dbReference type="ChEBI" id="CHEBI:15378"/>
        <dbReference type="ChEBI" id="CHEBI:17839"/>
        <dbReference type="ChEBI" id="CHEBI:29985"/>
        <dbReference type="ChEBI" id="CHEBI:30616"/>
        <dbReference type="ChEBI" id="CHEBI:43474"/>
        <dbReference type="ChEBI" id="CHEBI:57451"/>
        <dbReference type="ChEBI" id="CHEBI:456216"/>
        <dbReference type="EC" id="6.3.2.12"/>
    </reaction>
</comment>
<dbReference type="NCBIfam" id="TIGR01499">
    <property type="entry name" value="folC"/>
    <property type="match status" value="1"/>
</dbReference>
<feature type="domain" description="Mur ligase central" evidence="22">
    <location>
        <begin position="46"/>
        <end position="186"/>
    </location>
</feature>
<comment type="catalytic activity">
    <reaction evidence="18">
        <text>10-formyltetrahydrofolyl-(gamma-L-Glu)(n) + L-glutamate + ATP = 10-formyltetrahydrofolyl-(gamma-L-Glu)(n+1) + ADP + phosphate + H(+)</text>
        <dbReference type="Rhea" id="RHEA:51904"/>
        <dbReference type="Rhea" id="RHEA-COMP:13088"/>
        <dbReference type="Rhea" id="RHEA-COMP:14300"/>
        <dbReference type="ChEBI" id="CHEBI:15378"/>
        <dbReference type="ChEBI" id="CHEBI:29985"/>
        <dbReference type="ChEBI" id="CHEBI:30616"/>
        <dbReference type="ChEBI" id="CHEBI:43474"/>
        <dbReference type="ChEBI" id="CHEBI:134413"/>
        <dbReference type="ChEBI" id="CHEBI:456216"/>
        <dbReference type="EC" id="6.3.2.17"/>
    </reaction>
</comment>
<feature type="domain" description="Mur ligase C-terminal" evidence="21">
    <location>
        <begin position="277"/>
        <end position="394"/>
    </location>
</feature>
<accession>A0ABV4AG69</accession>
<evidence type="ECO:0000256" key="6">
    <source>
        <dbReference type="ARBA" id="ARBA00013025"/>
    </source>
</evidence>
<comment type="pathway">
    <text evidence="3">Cofactor biosynthesis; tetrahydrofolylpolyglutamate biosynthesis.</text>
</comment>
<dbReference type="Pfam" id="PF02875">
    <property type="entry name" value="Mur_ligase_C"/>
    <property type="match status" value="1"/>
</dbReference>
<proteinExistence type="inferred from homology"/>
<comment type="pathway">
    <text evidence="2">Cofactor biosynthesis; tetrahydrofolate biosynthesis; 7,8-dihydrofolate from 2-amino-4-hydroxy-6-hydroxymethyl-7,8-dihydropteridine diphosphate and 4-aminobenzoate: step 2/2.</text>
</comment>
<evidence type="ECO:0000259" key="21">
    <source>
        <dbReference type="Pfam" id="PF02875"/>
    </source>
</evidence>
<keyword evidence="12" id="KW-0460">Magnesium</keyword>
<evidence type="ECO:0000256" key="14">
    <source>
        <dbReference type="ARBA" id="ARBA00030048"/>
    </source>
</evidence>
<dbReference type="InterPro" id="IPR013221">
    <property type="entry name" value="Mur_ligase_cen"/>
</dbReference>
<keyword evidence="9" id="KW-0479">Metal-binding</keyword>
<organism evidence="23 24">
    <name type="scientific">Isoalcanivorax beigongshangi</name>
    <dbReference type="NCBI Taxonomy" id="3238810"/>
    <lineage>
        <taxon>Bacteria</taxon>
        <taxon>Pseudomonadati</taxon>
        <taxon>Pseudomonadota</taxon>
        <taxon>Gammaproteobacteria</taxon>
        <taxon>Oceanospirillales</taxon>
        <taxon>Alcanivoracaceae</taxon>
        <taxon>Isoalcanivorax</taxon>
    </lineage>
</organism>
<dbReference type="Pfam" id="PF08245">
    <property type="entry name" value="Mur_ligase_M"/>
    <property type="match status" value="1"/>
</dbReference>
<dbReference type="EC" id="6.3.2.17" evidence="6"/>
<comment type="function">
    <text evidence="1">Functions in two distinct reactions of the de novo folate biosynthetic pathway. Catalyzes the addition of a glutamate residue to dihydropteroate (7,8-dihydropteroate or H2Pte) to form dihydrofolate (7,8-dihydrofolate monoglutamate or H2Pte-Glu). Also catalyzes successive additions of L-glutamate to tetrahydrofolate or 10-formyltetrahydrofolate or 5,10-methylenetetrahydrofolate, leading to folylpolyglutamate derivatives.</text>
</comment>
<comment type="caution">
    <text evidence="23">The sequence shown here is derived from an EMBL/GenBank/DDBJ whole genome shotgun (WGS) entry which is preliminary data.</text>
</comment>
<dbReference type="SUPFAM" id="SSF53244">
    <property type="entry name" value="MurD-like peptide ligases, peptide-binding domain"/>
    <property type="match status" value="1"/>
</dbReference>
<dbReference type="InterPro" id="IPR036615">
    <property type="entry name" value="Mur_ligase_C_dom_sf"/>
</dbReference>
<dbReference type="InterPro" id="IPR036565">
    <property type="entry name" value="Mur-like_cat_sf"/>
</dbReference>
<evidence type="ECO:0000256" key="7">
    <source>
        <dbReference type="ARBA" id="ARBA00019357"/>
    </source>
</evidence>
<comment type="catalytic activity">
    <reaction evidence="19">
        <text>(6R)-5,10-methylenetetrahydrofolyl-(gamma-L-Glu)(n) + L-glutamate + ATP = (6R)-5,10-methylenetetrahydrofolyl-(gamma-L-Glu)(n+1) + ADP + phosphate + H(+)</text>
        <dbReference type="Rhea" id="RHEA:51912"/>
        <dbReference type="Rhea" id="RHEA-COMP:13257"/>
        <dbReference type="Rhea" id="RHEA-COMP:13258"/>
        <dbReference type="ChEBI" id="CHEBI:15378"/>
        <dbReference type="ChEBI" id="CHEBI:29985"/>
        <dbReference type="ChEBI" id="CHEBI:30616"/>
        <dbReference type="ChEBI" id="CHEBI:43474"/>
        <dbReference type="ChEBI" id="CHEBI:136572"/>
        <dbReference type="ChEBI" id="CHEBI:456216"/>
        <dbReference type="EC" id="6.3.2.17"/>
    </reaction>
</comment>
<evidence type="ECO:0000256" key="20">
    <source>
        <dbReference type="ARBA" id="ARBA00049161"/>
    </source>
</evidence>
<evidence type="ECO:0000256" key="2">
    <source>
        <dbReference type="ARBA" id="ARBA00004799"/>
    </source>
</evidence>
<evidence type="ECO:0000256" key="8">
    <source>
        <dbReference type="ARBA" id="ARBA00022598"/>
    </source>
</evidence>
<keyword evidence="13" id="KW-0289">Folate biosynthesis</keyword>
<evidence type="ECO:0000256" key="11">
    <source>
        <dbReference type="ARBA" id="ARBA00022840"/>
    </source>
</evidence>
<evidence type="ECO:0000256" key="12">
    <source>
        <dbReference type="ARBA" id="ARBA00022842"/>
    </source>
</evidence>
<evidence type="ECO:0000256" key="13">
    <source>
        <dbReference type="ARBA" id="ARBA00022909"/>
    </source>
</evidence>
<keyword evidence="24" id="KW-1185">Reference proteome</keyword>
<dbReference type="GO" id="GO:0016874">
    <property type="term" value="F:ligase activity"/>
    <property type="evidence" value="ECO:0007669"/>
    <property type="project" value="UniProtKB-KW"/>
</dbReference>
<gene>
    <name evidence="23" type="ORF">AB5I84_06620</name>
</gene>
<evidence type="ECO:0000256" key="9">
    <source>
        <dbReference type="ARBA" id="ARBA00022723"/>
    </source>
</evidence>
<evidence type="ECO:0000256" key="3">
    <source>
        <dbReference type="ARBA" id="ARBA00005150"/>
    </source>
</evidence>
<dbReference type="RefSeq" id="WP_369455069.1">
    <property type="nucleotide sequence ID" value="NZ_JBGCUO010000001.1"/>
</dbReference>
<evidence type="ECO:0000313" key="24">
    <source>
        <dbReference type="Proteomes" id="UP001562065"/>
    </source>
</evidence>
<comment type="catalytic activity">
    <reaction evidence="17">
        <text>(6S)-5,6,7,8-tetrahydrofolyl-(gamma-L-Glu)(n) + L-glutamate + ATP = (6S)-5,6,7,8-tetrahydrofolyl-(gamma-L-Glu)(n+1) + ADP + phosphate + H(+)</text>
        <dbReference type="Rhea" id="RHEA:10580"/>
        <dbReference type="Rhea" id="RHEA-COMP:14738"/>
        <dbReference type="Rhea" id="RHEA-COMP:14740"/>
        <dbReference type="ChEBI" id="CHEBI:15378"/>
        <dbReference type="ChEBI" id="CHEBI:29985"/>
        <dbReference type="ChEBI" id="CHEBI:30616"/>
        <dbReference type="ChEBI" id="CHEBI:43474"/>
        <dbReference type="ChEBI" id="CHEBI:141005"/>
        <dbReference type="ChEBI" id="CHEBI:456216"/>
        <dbReference type="EC" id="6.3.2.17"/>
    </reaction>
</comment>
<dbReference type="Gene3D" id="3.90.190.20">
    <property type="entry name" value="Mur ligase, C-terminal domain"/>
    <property type="match status" value="1"/>
</dbReference>
<evidence type="ECO:0000256" key="17">
    <source>
        <dbReference type="ARBA" id="ARBA00047493"/>
    </source>
</evidence>
<dbReference type="InterPro" id="IPR001645">
    <property type="entry name" value="Folylpolyglutamate_synth"/>
</dbReference>
<comment type="similarity">
    <text evidence="4">Belongs to the folylpolyglutamate synthase family.</text>
</comment>
<evidence type="ECO:0000256" key="1">
    <source>
        <dbReference type="ARBA" id="ARBA00002714"/>
    </source>
</evidence>
<evidence type="ECO:0000256" key="10">
    <source>
        <dbReference type="ARBA" id="ARBA00022741"/>
    </source>
</evidence>
<evidence type="ECO:0000256" key="18">
    <source>
        <dbReference type="ARBA" id="ARBA00047808"/>
    </source>
</evidence>
<dbReference type="Gene3D" id="3.40.1190.10">
    <property type="entry name" value="Mur-like, catalytic domain"/>
    <property type="match status" value="1"/>
</dbReference>
<evidence type="ECO:0000256" key="4">
    <source>
        <dbReference type="ARBA" id="ARBA00008276"/>
    </source>
</evidence>
<dbReference type="InterPro" id="IPR004101">
    <property type="entry name" value="Mur_ligase_C"/>
</dbReference>
<dbReference type="EC" id="6.3.2.12" evidence="5"/>